<feature type="domain" description="DUF11" evidence="1">
    <location>
        <begin position="255"/>
        <end position="335"/>
    </location>
</feature>
<dbReference type="NCBIfam" id="TIGR01451">
    <property type="entry name" value="B_ant_repeat"/>
    <property type="match status" value="1"/>
</dbReference>
<comment type="caution">
    <text evidence="2">The sequence shown here is derived from an EMBL/GenBank/DDBJ whole genome shotgun (WGS) entry which is preliminary data.</text>
</comment>
<dbReference type="AlphaFoldDB" id="A0A9X6TGT2"/>
<evidence type="ECO:0000313" key="3">
    <source>
        <dbReference type="Proteomes" id="UP000220702"/>
    </source>
</evidence>
<proteinExistence type="predicted"/>
<protein>
    <submittedName>
        <fullName evidence="2">Cell surface protein</fullName>
    </submittedName>
</protein>
<sequence length="377" mass="41708">MIFNRTGRFALKLLGNTFGNGCTISLEKYSYILQAELILLTYSHLKGNIELKAYGKTHIITCKDEKTNEFPHFFIHTIDVTHLISYAGKTTYVIDFPEHSDHCLPGEQEPIWSLAIIYGDSSFPVRHVSLLTGEHVPLKSPIVFSELLVPSRGPNNGILHLFGKKQKELLSIPLVSFGPNTNQLPIPFPLTNLIDETGHLSKCILNQEVDISTTLLPAQSEATIRLPSNPVDIINFLAIGLQINSVEPKMNSIHSANKKNVQINDIVTYTTTITNTGTATAECIQFRTSFPVGTEFISDSLIINRTPISADPSQGVILRNMPVGDSLIVVYQMKVITIPSTGFILHQTVLDYNFTSLPNTLLVGNQPSNLSKIYVHS</sequence>
<name>A0A9X6TGT2_BACTU</name>
<accession>A0A9X6TGT2</accession>
<dbReference type="Proteomes" id="UP000220702">
    <property type="component" value="Unassembled WGS sequence"/>
</dbReference>
<dbReference type="InterPro" id="IPR047589">
    <property type="entry name" value="DUF11_rpt"/>
</dbReference>
<dbReference type="RefSeq" id="WP_098902921.1">
    <property type="nucleotide sequence ID" value="NZ_NVNL01000140.1"/>
</dbReference>
<gene>
    <name evidence="2" type="ORF">CON71_33605</name>
</gene>
<evidence type="ECO:0000313" key="2">
    <source>
        <dbReference type="EMBL" id="PEA85807.1"/>
    </source>
</evidence>
<reference evidence="2 3" key="1">
    <citation type="submission" date="2017-09" db="EMBL/GenBank/DDBJ databases">
        <title>Large-scale bioinformatics analysis of Bacillus genomes uncovers conserved roles of natural products in bacterial physiology.</title>
        <authorList>
            <consortium name="Agbiome Team Llc"/>
            <person name="Bleich R.M."/>
            <person name="Grubbs K.J."/>
            <person name="Santa Maria K.C."/>
            <person name="Allen S.E."/>
            <person name="Farag S."/>
            <person name="Shank E.A."/>
            <person name="Bowers A."/>
        </authorList>
    </citation>
    <scope>NUCLEOTIDE SEQUENCE [LARGE SCALE GENOMIC DNA]</scope>
    <source>
        <strain evidence="2 3">AFS089089</strain>
    </source>
</reference>
<dbReference type="Pfam" id="PF01345">
    <property type="entry name" value="DUF11"/>
    <property type="match status" value="1"/>
</dbReference>
<organism evidence="2 3">
    <name type="scientific">Bacillus thuringiensis</name>
    <dbReference type="NCBI Taxonomy" id="1428"/>
    <lineage>
        <taxon>Bacteria</taxon>
        <taxon>Bacillati</taxon>
        <taxon>Bacillota</taxon>
        <taxon>Bacilli</taxon>
        <taxon>Bacillales</taxon>
        <taxon>Bacillaceae</taxon>
        <taxon>Bacillus</taxon>
        <taxon>Bacillus cereus group</taxon>
    </lineage>
</organism>
<dbReference type="EMBL" id="NVNL01000140">
    <property type="protein sequence ID" value="PEA85807.1"/>
    <property type="molecule type" value="Genomic_DNA"/>
</dbReference>
<evidence type="ECO:0000259" key="1">
    <source>
        <dbReference type="Pfam" id="PF01345"/>
    </source>
</evidence>
<dbReference type="InterPro" id="IPR001434">
    <property type="entry name" value="OmcB-like_DUF11"/>
</dbReference>